<dbReference type="AlphaFoldDB" id="A0A0L0SHA3"/>
<reference evidence="2 3" key="1">
    <citation type="submission" date="2009-11" db="EMBL/GenBank/DDBJ databases">
        <title>Annotation of Allomyces macrogynus ATCC 38327.</title>
        <authorList>
            <consortium name="The Broad Institute Genome Sequencing Platform"/>
            <person name="Russ C."/>
            <person name="Cuomo C."/>
            <person name="Burger G."/>
            <person name="Gray M.W."/>
            <person name="Holland P.W.H."/>
            <person name="King N."/>
            <person name="Lang F.B.F."/>
            <person name="Roger A.J."/>
            <person name="Ruiz-Trillo I."/>
            <person name="Young S.K."/>
            <person name="Zeng Q."/>
            <person name="Gargeya S."/>
            <person name="Fitzgerald M."/>
            <person name="Haas B."/>
            <person name="Abouelleil A."/>
            <person name="Alvarado L."/>
            <person name="Arachchi H.M."/>
            <person name="Berlin A."/>
            <person name="Chapman S.B."/>
            <person name="Gearin G."/>
            <person name="Goldberg J."/>
            <person name="Griggs A."/>
            <person name="Gujja S."/>
            <person name="Hansen M."/>
            <person name="Heiman D."/>
            <person name="Howarth C."/>
            <person name="Larimer J."/>
            <person name="Lui A."/>
            <person name="MacDonald P.J.P."/>
            <person name="McCowen C."/>
            <person name="Montmayeur A."/>
            <person name="Murphy C."/>
            <person name="Neiman D."/>
            <person name="Pearson M."/>
            <person name="Priest M."/>
            <person name="Roberts A."/>
            <person name="Saif S."/>
            <person name="Shea T."/>
            <person name="Sisk P."/>
            <person name="Stolte C."/>
            <person name="Sykes S."/>
            <person name="Wortman J."/>
            <person name="Nusbaum C."/>
            <person name="Birren B."/>
        </authorList>
    </citation>
    <scope>NUCLEOTIDE SEQUENCE [LARGE SCALE GENOMIC DNA]</scope>
    <source>
        <strain evidence="2 3">ATCC 38327</strain>
    </source>
</reference>
<dbReference type="Proteomes" id="UP000054350">
    <property type="component" value="Unassembled WGS sequence"/>
</dbReference>
<dbReference type="EMBL" id="GG745339">
    <property type="protein sequence ID" value="KNE61829.1"/>
    <property type="molecule type" value="Genomic_DNA"/>
</dbReference>
<reference evidence="3" key="2">
    <citation type="submission" date="2009-11" db="EMBL/GenBank/DDBJ databases">
        <title>The Genome Sequence of Allomyces macrogynus strain ATCC 38327.</title>
        <authorList>
            <consortium name="The Broad Institute Genome Sequencing Platform"/>
            <person name="Russ C."/>
            <person name="Cuomo C."/>
            <person name="Shea T."/>
            <person name="Young S.K."/>
            <person name="Zeng Q."/>
            <person name="Koehrsen M."/>
            <person name="Haas B."/>
            <person name="Borodovsky M."/>
            <person name="Guigo R."/>
            <person name="Alvarado L."/>
            <person name="Berlin A."/>
            <person name="Borenstein D."/>
            <person name="Chen Z."/>
            <person name="Engels R."/>
            <person name="Freedman E."/>
            <person name="Gellesch M."/>
            <person name="Goldberg J."/>
            <person name="Griggs A."/>
            <person name="Gujja S."/>
            <person name="Heiman D."/>
            <person name="Hepburn T."/>
            <person name="Howarth C."/>
            <person name="Jen D."/>
            <person name="Larson L."/>
            <person name="Lewis B."/>
            <person name="Mehta T."/>
            <person name="Park D."/>
            <person name="Pearson M."/>
            <person name="Roberts A."/>
            <person name="Saif S."/>
            <person name="Shenoy N."/>
            <person name="Sisk P."/>
            <person name="Stolte C."/>
            <person name="Sykes S."/>
            <person name="Walk T."/>
            <person name="White J."/>
            <person name="Yandava C."/>
            <person name="Burger G."/>
            <person name="Gray M.W."/>
            <person name="Holland P.W.H."/>
            <person name="King N."/>
            <person name="Lang F.B.F."/>
            <person name="Roger A.J."/>
            <person name="Ruiz-Trillo I."/>
            <person name="Lander E."/>
            <person name="Nusbaum C."/>
        </authorList>
    </citation>
    <scope>NUCLEOTIDE SEQUENCE [LARGE SCALE GENOMIC DNA]</scope>
    <source>
        <strain evidence="3">ATCC 38327</strain>
    </source>
</reference>
<protein>
    <submittedName>
        <fullName evidence="2">Uncharacterized protein</fullName>
    </submittedName>
</protein>
<feature type="compositionally biased region" description="Basic and acidic residues" evidence="1">
    <location>
        <begin position="131"/>
        <end position="146"/>
    </location>
</feature>
<feature type="compositionally biased region" description="Polar residues" evidence="1">
    <location>
        <begin position="163"/>
        <end position="172"/>
    </location>
</feature>
<feature type="compositionally biased region" description="Basic and acidic residues" evidence="1">
    <location>
        <begin position="187"/>
        <end position="200"/>
    </location>
</feature>
<evidence type="ECO:0000313" key="2">
    <source>
        <dbReference type="EMBL" id="KNE61829.1"/>
    </source>
</evidence>
<accession>A0A0L0SHA3</accession>
<evidence type="ECO:0000256" key="1">
    <source>
        <dbReference type="SAM" id="MobiDB-lite"/>
    </source>
</evidence>
<name>A0A0L0SHA3_ALLM3</name>
<organism evidence="2 3">
    <name type="scientific">Allomyces macrogynus (strain ATCC 38327)</name>
    <name type="common">Allomyces javanicus var. macrogynus</name>
    <dbReference type="NCBI Taxonomy" id="578462"/>
    <lineage>
        <taxon>Eukaryota</taxon>
        <taxon>Fungi</taxon>
        <taxon>Fungi incertae sedis</taxon>
        <taxon>Blastocladiomycota</taxon>
        <taxon>Blastocladiomycetes</taxon>
        <taxon>Blastocladiales</taxon>
        <taxon>Blastocladiaceae</taxon>
        <taxon>Allomyces</taxon>
    </lineage>
</organism>
<dbReference type="VEuPathDB" id="FungiDB:AMAG_07106"/>
<feature type="compositionally biased region" description="Basic and acidic residues" evidence="1">
    <location>
        <begin position="110"/>
        <end position="123"/>
    </location>
</feature>
<proteinExistence type="predicted"/>
<gene>
    <name evidence="2" type="ORF">AMAG_07106</name>
</gene>
<feature type="region of interest" description="Disordered" evidence="1">
    <location>
        <begin position="93"/>
        <end position="213"/>
    </location>
</feature>
<keyword evidence="3" id="KW-1185">Reference proteome</keyword>
<sequence length="301" mass="33332">MTVTFAVRVSGGAQAGTHARPVQVCEPVVLAQYDLTGTTTARSLMDALMLHSGLALPFVRAMVGVAPKLADSVRATGGAVTLVPNTTGWYQDVMGQLHPPPPAVQPELDLSLRSRSPDYERDRRSHRRSRSSRDRLSVPERDASHDRFRHARTSRSRDRSPSYWRSSQLRSSGRQDRQAVGVLNKWHNRDPTDTRSDRWEPITASPAPDPAVTPSMVHFSRQIERRVGCRHGTPCAPVETAARPGVGAVRRAAVRALIASSSTERECGGRFVPLHNAKAVFADPDRLQQEVWKIAEQVIYR</sequence>
<evidence type="ECO:0000313" key="3">
    <source>
        <dbReference type="Proteomes" id="UP000054350"/>
    </source>
</evidence>